<dbReference type="EMBL" id="BJWI01000003">
    <property type="protein sequence ID" value="GEM00897.1"/>
    <property type="molecule type" value="Genomic_DNA"/>
</dbReference>
<dbReference type="Gene3D" id="1.10.10.60">
    <property type="entry name" value="Homeodomain-like"/>
    <property type="match status" value="1"/>
</dbReference>
<dbReference type="PANTHER" id="PTHR43479:SF11">
    <property type="entry name" value="ACREF_ENVCD OPERON REPRESSOR-RELATED"/>
    <property type="match status" value="1"/>
</dbReference>
<reference evidence="6 7" key="1">
    <citation type="submission" date="2016-10" db="EMBL/GenBank/DDBJ databases">
        <authorList>
            <person name="de Groot N.N."/>
        </authorList>
    </citation>
    <scope>NUCLEOTIDE SEQUENCE [LARGE SCALE GENOMIC DNA]</scope>
    <source>
        <strain evidence="6 7">DSM 17073</strain>
    </source>
</reference>
<dbReference type="InterPro" id="IPR041490">
    <property type="entry name" value="KstR2_TetR_C"/>
</dbReference>
<evidence type="ECO:0000259" key="4">
    <source>
        <dbReference type="PROSITE" id="PS50977"/>
    </source>
</evidence>
<keyword evidence="8" id="KW-1185">Reference proteome</keyword>
<dbReference type="PANTHER" id="PTHR43479">
    <property type="entry name" value="ACREF/ENVCD OPERON REPRESSOR-RELATED"/>
    <property type="match status" value="1"/>
</dbReference>
<dbReference type="InterPro" id="IPR036271">
    <property type="entry name" value="Tet_transcr_reg_TetR-rel_C_sf"/>
</dbReference>
<sequence>MIVTIDRKQQILEAATHSFSLFGYKATTIDQIAKIANVGKGTIYTFYKNKEQLFHQIISLLIQEMKAAVDAIINDDLTFHEKADRALFKLLEYRTDHQLMIKLLQEEKELGTPAVKEVIQSIEQMIIDYLKTIIQKGIDEGEIKPCHTELTAFIMLKLYVALIFDWDEQHKPLDKDEISALLKLYVLDGLTPS</sequence>
<evidence type="ECO:0000313" key="5">
    <source>
        <dbReference type="EMBL" id="GEM00897.1"/>
    </source>
</evidence>
<dbReference type="Proteomes" id="UP000242243">
    <property type="component" value="Unassembled WGS sequence"/>
</dbReference>
<evidence type="ECO:0000313" key="6">
    <source>
        <dbReference type="EMBL" id="SFP01343.1"/>
    </source>
</evidence>
<evidence type="ECO:0000256" key="2">
    <source>
        <dbReference type="ARBA" id="ARBA00023125"/>
    </source>
</evidence>
<dbReference type="EMBL" id="FOXC01000003">
    <property type="protein sequence ID" value="SFP01343.1"/>
    <property type="molecule type" value="Genomic_DNA"/>
</dbReference>
<dbReference type="Pfam" id="PF00440">
    <property type="entry name" value="TetR_N"/>
    <property type="match status" value="1"/>
</dbReference>
<dbReference type="InterPro" id="IPR001647">
    <property type="entry name" value="HTH_TetR"/>
</dbReference>
<dbReference type="OrthoDB" id="9812484at2"/>
<dbReference type="STRING" id="306540.SAMN05421839_10310"/>
<dbReference type="PROSITE" id="PS50977">
    <property type="entry name" value="HTH_TETR_2"/>
    <property type="match status" value="1"/>
</dbReference>
<dbReference type="SUPFAM" id="SSF46689">
    <property type="entry name" value="Homeodomain-like"/>
    <property type="match status" value="1"/>
</dbReference>
<reference evidence="5 8" key="2">
    <citation type="submission" date="2019-07" db="EMBL/GenBank/DDBJ databases">
        <title>Whole genome shotgun sequence of Halolactibacillus halophilus NBRC 100868.</title>
        <authorList>
            <person name="Hosoyama A."/>
            <person name="Uohara A."/>
            <person name="Ohji S."/>
            <person name="Ichikawa N."/>
        </authorList>
    </citation>
    <scope>NUCLEOTIDE SEQUENCE [LARGE SCALE GENOMIC DNA]</scope>
    <source>
        <strain evidence="5 8">NBRC 100868</strain>
    </source>
</reference>
<evidence type="ECO:0000256" key="1">
    <source>
        <dbReference type="ARBA" id="ARBA00022491"/>
    </source>
</evidence>
<feature type="domain" description="HTH tetR-type" evidence="4">
    <location>
        <begin position="5"/>
        <end position="65"/>
    </location>
</feature>
<organism evidence="6 7">
    <name type="scientific">Halolactibacillus halophilus</name>
    <dbReference type="NCBI Taxonomy" id="306540"/>
    <lineage>
        <taxon>Bacteria</taxon>
        <taxon>Bacillati</taxon>
        <taxon>Bacillota</taxon>
        <taxon>Bacilli</taxon>
        <taxon>Bacillales</taxon>
        <taxon>Bacillaceae</taxon>
        <taxon>Halolactibacillus</taxon>
    </lineage>
</organism>
<gene>
    <name evidence="5" type="primary">yhgD</name>
    <name evidence="5" type="ORF">HHA03_04290</name>
    <name evidence="6" type="ORF">SAMN05421839_10310</name>
</gene>
<dbReference type="PRINTS" id="PR00455">
    <property type="entry name" value="HTHTETR"/>
</dbReference>
<name>A0A1I5LVY9_9BACI</name>
<evidence type="ECO:0000313" key="8">
    <source>
        <dbReference type="Proteomes" id="UP000321547"/>
    </source>
</evidence>
<evidence type="ECO:0000256" key="3">
    <source>
        <dbReference type="PROSITE-ProRule" id="PRU00335"/>
    </source>
</evidence>
<dbReference type="Proteomes" id="UP000321547">
    <property type="component" value="Unassembled WGS sequence"/>
</dbReference>
<feature type="DNA-binding region" description="H-T-H motif" evidence="3">
    <location>
        <begin position="28"/>
        <end position="47"/>
    </location>
</feature>
<dbReference type="SUPFAM" id="SSF48498">
    <property type="entry name" value="Tetracyclin repressor-like, C-terminal domain"/>
    <property type="match status" value="1"/>
</dbReference>
<dbReference type="Pfam" id="PF17932">
    <property type="entry name" value="TetR_C_24"/>
    <property type="match status" value="1"/>
</dbReference>
<dbReference type="RefSeq" id="WP_089829957.1">
    <property type="nucleotide sequence ID" value="NZ_BJWI01000003.1"/>
</dbReference>
<dbReference type="InterPro" id="IPR009057">
    <property type="entry name" value="Homeodomain-like_sf"/>
</dbReference>
<evidence type="ECO:0000313" key="7">
    <source>
        <dbReference type="Proteomes" id="UP000242243"/>
    </source>
</evidence>
<accession>A0A1I5LVY9</accession>
<keyword evidence="2 3" id="KW-0238">DNA-binding</keyword>
<protein>
    <submittedName>
        <fullName evidence="6">DNA-binding transcriptional regulator, AcrR family</fullName>
    </submittedName>
    <submittedName>
        <fullName evidence="5">HTH-type transcriptional regulator YhgD</fullName>
    </submittedName>
</protein>
<dbReference type="InterPro" id="IPR050624">
    <property type="entry name" value="HTH-type_Tx_Regulator"/>
</dbReference>
<dbReference type="AlphaFoldDB" id="A0A1I5LVY9"/>
<dbReference type="Gene3D" id="1.10.357.10">
    <property type="entry name" value="Tetracycline Repressor, domain 2"/>
    <property type="match status" value="1"/>
</dbReference>
<dbReference type="GO" id="GO:0003677">
    <property type="term" value="F:DNA binding"/>
    <property type="evidence" value="ECO:0007669"/>
    <property type="project" value="UniProtKB-UniRule"/>
</dbReference>
<proteinExistence type="predicted"/>
<keyword evidence="1" id="KW-0678">Repressor</keyword>